<evidence type="ECO:0000256" key="1">
    <source>
        <dbReference type="ARBA" id="ARBA00023033"/>
    </source>
</evidence>
<feature type="transmembrane region" description="Helical" evidence="2">
    <location>
        <begin position="16"/>
        <end position="33"/>
    </location>
</feature>
<dbReference type="GO" id="GO:0020037">
    <property type="term" value="F:heme binding"/>
    <property type="evidence" value="ECO:0007669"/>
    <property type="project" value="InterPro"/>
</dbReference>
<gene>
    <name evidence="3" type="ORF">Fcan01_14190</name>
</gene>
<keyword evidence="1" id="KW-0560">Oxidoreductase</keyword>
<protein>
    <submittedName>
        <fullName evidence="3">Cytochrome P450 1A1</fullName>
    </submittedName>
</protein>
<reference evidence="3 4" key="1">
    <citation type="submission" date="2015-12" db="EMBL/GenBank/DDBJ databases">
        <title>The genome of Folsomia candida.</title>
        <authorList>
            <person name="Faddeeva A."/>
            <person name="Derks M.F."/>
            <person name="Anvar Y."/>
            <person name="Smit S."/>
            <person name="Van Straalen N."/>
            <person name="Roelofs D."/>
        </authorList>
    </citation>
    <scope>NUCLEOTIDE SEQUENCE [LARGE SCALE GENOMIC DNA]</scope>
    <source>
        <strain evidence="3 4">VU population</strain>
        <tissue evidence="3">Whole body</tissue>
    </source>
</reference>
<organism evidence="3 4">
    <name type="scientific">Folsomia candida</name>
    <name type="common">Springtail</name>
    <dbReference type="NCBI Taxonomy" id="158441"/>
    <lineage>
        <taxon>Eukaryota</taxon>
        <taxon>Metazoa</taxon>
        <taxon>Ecdysozoa</taxon>
        <taxon>Arthropoda</taxon>
        <taxon>Hexapoda</taxon>
        <taxon>Collembola</taxon>
        <taxon>Entomobryomorpha</taxon>
        <taxon>Isotomoidea</taxon>
        <taxon>Isotomidae</taxon>
        <taxon>Proisotominae</taxon>
        <taxon>Folsomia</taxon>
    </lineage>
</organism>
<dbReference type="InterPro" id="IPR036396">
    <property type="entry name" value="Cyt_P450_sf"/>
</dbReference>
<evidence type="ECO:0000256" key="2">
    <source>
        <dbReference type="SAM" id="Phobius"/>
    </source>
</evidence>
<comment type="caution">
    <text evidence="3">The sequence shown here is derived from an EMBL/GenBank/DDBJ whole genome shotgun (WGS) entry which is preliminary data.</text>
</comment>
<dbReference type="Gene3D" id="1.10.630.10">
    <property type="entry name" value="Cytochrome P450"/>
    <property type="match status" value="1"/>
</dbReference>
<name>A0A226E0J4_FOLCA</name>
<keyword evidence="1" id="KW-0503">Monooxygenase</keyword>
<dbReference type="AlphaFoldDB" id="A0A226E0J4"/>
<dbReference type="EMBL" id="LNIX01000008">
    <property type="protein sequence ID" value="OXA50989.1"/>
    <property type="molecule type" value="Genomic_DNA"/>
</dbReference>
<keyword evidence="2" id="KW-0812">Transmembrane</keyword>
<dbReference type="GO" id="GO:0004497">
    <property type="term" value="F:monooxygenase activity"/>
    <property type="evidence" value="ECO:0007669"/>
    <property type="project" value="UniProtKB-KW"/>
</dbReference>
<keyword evidence="2" id="KW-1133">Transmembrane helix</keyword>
<proteinExistence type="predicted"/>
<dbReference type="GO" id="GO:0005506">
    <property type="term" value="F:iron ion binding"/>
    <property type="evidence" value="ECO:0007669"/>
    <property type="project" value="InterPro"/>
</dbReference>
<dbReference type="GO" id="GO:0016705">
    <property type="term" value="F:oxidoreductase activity, acting on paired donors, with incorporation or reduction of molecular oxygen"/>
    <property type="evidence" value="ECO:0007669"/>
    <property type="project" value="InterPro"/>
</dbReference>
<evidence type="ECO:0000313" key="4">
    <source>
        <dbReference type="Proteomes" id="UP000198287"/>
    </source>
</evidence>
<dbReference type="SUPFAM" id="SSF48264">
    <property type="entry name" value="Cytochrome P450"/>
    <property type="match status" value="1"/>
</dbReference>
<dbReference type="Proteomes" id="UP000198287">
    <property type="component" value="Unassembled WGS sequence"/>
</dbReference>
<sequence length="292" mass="33938">MQYAVAVVQEIFRWEWLYYAGIIAGVLFLISLCDELNDRFKRIPFGPMRLPIIGNRVQLALYGGNRPYVAITRMGRWYRSGFMKVFNGLSGYVSVNGAQRLSEVLHNDDEWAGERDEVWRLDRTETEKRSTSSLAVWVSRRNTATRCLESILLSRKEALNGLISKQVNDLLVGIESQERVDKLGMREIGADWEEKGVKLSAWSDHYPFMVRWFPGWAGWNKLQEVNHDFRKVLKSLIKEQYKKAEKGKLNNELSYVQACIREFKELRKQSFGSEQMNGEEKIRSKINCPSVK</sequence>
<accession>A0A226E0J4</accession>
<evidence type="ECO:0000313" key="3">
    <source>
        <dbReference type="EMBL" id="OXA50989.1"/>
    </source>
</evidence>
<keyword evidence="4" id="KW-1185">Reference proteome</keyword>
<keyword evidence="2" id="KW-0472">Membrane</keyword>